<protein>
    <recommendedName>
        <fullName evidence="1">RiboL-PSP-HEPN domain-containing protein</fullName>
    </recommendedName>
</protein>
<dbReference type="RefSeq" id="WP_134381202.1">
    <property type="nucleotide sequence ID" value="NZ_SORX01000004.1"/>
</dbReference>
<proteinExistence type="predicted"/>
<dbReference type="InterPro" id="IPR041519">
    <property type="entry name" value="HEPN_RiboL-PSP"/>
</dbReference>
<evidence type="ECO:0000313" key="3">
    <source>
        <dbReference type="Proteomes" id="UP000297776"/>
    </source>
</evidence>
<reference evidence="2 3" key="1">
    <citation type="submission" date="2019-03" db="EMBL/GenBank/DDBJ databases">
        <authorList>
            <person name="Yang Y."/>
        </authorList>
    </citation>
    <scope>NUCLEOTIDE SEQUENCE [LARGE SCALE GENOMIC DNA]</scope>
    <source>
        <strain evidence="2 3">ASL-1</strain>
    </source>
</reference>
<dbReference type="EMBL" id="SORX01000004">
    <property type="protein sequence ID" value="TFE01484.1"/>
    <property type="molecule type" value="Genomic_DNA"/>
</dbReference>
<evidence type="ECO:0000313" key="2">
    <source>
        <dbReference type="EMBL" id="TFE01484.1"/>
    </source>
</evidence>
<organism evidence="2 3">
    <name type="scientific">Jeotgalibacillus salarius</name>
    <dbReference type="NCBI Taxonomy" id="546023"/>
    <lineage>
        <taxon>Bacteria</taxon>
        <taxon>Bacillati</taxon>
        <taxon>Bacillota</taxon>
        <taxon>Bacilli</taxon>
        <taxon>Bacillales</taxon>
        <taxon>Caryophanaceae</taxon>
        <taxon>Jeotgalibacillus</taxon>
    </lineage>
</organism>
<dbReference type="AlphaFoldDB" id="A0A4Y8LF86"/>
<dbReference type="OrthoDB" id="1493801at2"/>
<feature type="domain" description="RiboL-PSP-HEPN" evidence="1">
    <location>
        <begin position="15"/>
        <end position="223"/>
    </location>
</feature>
<sequence length="247" mass="28550">MENHLSSFHNFDNALAEVGLLIKFANDFEKNPLEYAALNKSALLLLTAKFEVFVEDVVREYIEEINLMNLTNLLISDQLKMKHSVTRIKEILDIIEHPNKEEQRMEVFKEIAKLWSSKAENFDSLNIPNKFNYGKHGSKEMEKLFKNIEIENVFETIKLYTDQNDSMISGGEIIDLRGIINNITNQRNKISHQDETPNITHKEIADYASYLNRFSKELCTYLEASLLLLQQQFDTSRQAASGQETAI</sequence>
<accession>A0A4Y8LF86</accession>
<evidence type="ECO:0000259" key="1">
    <source>
        <dbReference type="Pfam" id="PF18735"/>
    </source>
</evidence>
<gene>
    <name evidence="2" type="ORF">E2626_07880</name>
</gene>
<dbReference type="Pfam" id="PF18735">
    <property type="entry name" value="HEPN_RiboL-PSP"/>
    <property type="match status" value="1"/>
</dbReference>
<name>A0A4Y8LF86_9BACL</name>
<dbReference type="Proteomes" id="UP000297776">
    <property type="component" value="Unassembled WGS sequence"/>
</dbReference>
<keyword evidence="3" id="KW-1185">Reference proteome</keyword>
<comment type="caution">
    <text evidence="2">The sequence shown here is derived from an EMBL/GenBank/DDBJ whole genome shotgun (WGS) entry which is preliminary data.</text>
</comment>